<evidence type="ECO:0000313" key="8">
    <source>
        <dbReference type="Proteomes" id="UP000294650"/>
    </source>
</evidence>
<feature type="transmembrane region" description="Helical" evidence="6">
    <location>
        <begin position="27"/>
        <end position="49"/>
    </location>
</feature>
<dbReference type="AlphaFoldDB" id="A0A4R3N9X6"/>
<name>A0A4R3N9X6_9BACI</name>
<proteinExistence type="predicted"/>
<evidence type="ECO:0000256" key="5">
    <source>
        <dbReference type="ARBA" id="ARBA00023136"/>
    </source>
</evidence>
<keyword evidence="5 6" id="KW-0472">Membrane</keyword>
<keyword evidence="8" id="KW-1185">Reference proteome</keyword>
<dbReference type="Proteomes" id="UP000294650">
    <property type="component" value="Unassembled WGS sequence"/>
</dbReference>
<comment type="caution">
    <text evidence="7">The sequence shown here is derived from an EMBL/GenBank/DDBJ whole genome shotgun (WGS) entry which is preliminary data.</text>
</comment>
<dbReference type="GO" id="GO:0032153">
    <property type="term" value="C:cell division site"/>
    <property type="evidence" value="ECO:0007669"/>
    <property type="project" value="TreeGrafter"/>
</dbReference>
<dbReference type="GO" id="GO:0051301">
    <property type="term" value="P:cell division"/>
    <property type="evidence" value="ECO:0007669"/>
    <property type="project" value="InterPro"/>
</dbReference>
<protein>
    <submittedName>
        <fullName evidence="7">Rod shape determining protein RodA</fullName>
    </submittedName>
</protein>
<evidence type="ECO:0000256" key="3">
    <source>
        <dbReference type="ARBA" id="ARBA00022960"/>
    </source>
</evidence>
<dbReference type="EMBL" id="SMAN01000004">
    <property type="protein sequence ID" value="TCT25086.1"/>
    <property type="molecule type" value="Genomic_DNA"/>
</dbReference>
<dbReference type="GO" id="GO:0005886">
    <property type="term" value="C:plasma membrane"/>
    <property type="evidence" value="ECO:0007669"/>
    <property type="project" value="TreeGrafter"/>
</dbReference>
<keyword evidence="2 6" id="KW-0812">Transmembrane</keyword>
<dbReference type="GO" id="GO:0015648">
    <property type="term" value="F:lipid-linked peptidoglycan transporter activity"/>
    <property type="evidence" value="ECO:0007669"/>
    <property type="project" value="TreeGrafter"/>
</dbReference>
<evidence type="ECO:0000313" key="7">
    <source>
        <dbReference type="EMBL" id="TCT25086.1"/>
    </source>
</evidence>
<evidence type="ECO:0000256" key="4">
    <source>
        <dbReference type="ARBA" id="ARBA00022989"/>
    </source>
</evidence>
<feature type="transmembrane region" description="Helical" evidence="6">
    <location>
        <begin position="64"/>
        <end position="82"/>
    </location>
</feature>
<dbReference type="PROSITE" id="PS00428">
    <property type="entry name" value="FTSW_RODA_SPOVE"/>
    <property type="match status" value="1"/>
</dbReference>
<feature type="transmembrane region" description="Helical" evidence="6">
    <location>
        <begin position="182"/>
        <end position="199"/>
    </location>
</feature>
<evidence type="ECO:0000256" key="2">
    <source>
        <dbReference type="ARBA" id="ARBA00022692"/>
    </source>
</evidence>
<feature type="transmembrane region" description="Helical" evidence="6">
    <location>
        <begin position="294"/>
        <end position="320"/>
    </location>
</feature>
<gene>
    <name evidence="7" type="ORF">EDD68_104161</name>
</gene>
<dbReference type="InterPro" id="IPR018365">
    <property type="entry name" value="Cell_cycle_FtsW-rel_CS"/>
</dbReference>
<feature type="transmembrane region" description="Helical" evidence="6">
    <location>
        <begin position="332"/>
        <end position="350"/>
    </location>
</feature>
<keyword evidence="4 6" id="KW-1133">Transmembrane helix</keyword>
<dbReference type="GO" id="GO:0008360">
    <property type="term" value="P:regulation of cell shape"/>
    <property type="evidence" value="ECO:0007669"/>
    <property type="project" value="UniProtKB-KW"/>
</dbReference>
<organism evidence="7 8">
    <name type="scientific">Melghiribacillus thermohalophilus</name>
    <dbReference type="NCBI Taxonomy" id="1324956"/>
    <lineage>
        <taxon>Bacteria</taxon>
        <taxon>Bacillati</taxon>
        <taxon>Bacillota</taxon>
        <taxon>Bacilli</taxon>
        <taxon>Bacillales</taxon>
        <taxon>Bacillaceae</taxon>
        <taxon>Melghiribacillus</taxon>
    </lineage>
</organism>
<dbReference type="PANTHER" id="PTHR30474">
    <property type="entry name" value="CELL CYCLE PROTEIN"/>
    <property type="match status" value="1"/>
</dbReference>
<feature type="transmembrane region" description="Helical" evidence="6">
    <location>
        <begin position="362"/>
        <end position="388"/>
    </location>
</feature>
<evidence type="ECO:0000256" key="1">
    <source>
        <dbReference type="ARBA" id="ARBA00004141"/>
    </source>
</evidence>
<accession>A0A4R3N9X6</accession>
<dbReference type="InterPro" id="IPR001182">
    <property type="entry name" value="FtsW/RodA"/>
</dbReference>
<comment type="subcellular location">
    <subcellularLocation>
        <location evidence="1">Membrane</location>
        <topology evidence="1">Multi-pass membrane protein</topology>
    </subcellularLocation>
</comment>
<dbReference type="PANTHER" id="PTHR30474:SF1">
    <property type="entry name" value="PEPTIDOGLYCAN GLYCOSYLTRANSFERASE MRDB"/>
    <property type="match status" value="1"/>
</dbReference>
<sequence>MEWLRHQGESGVNSWSMNKTSEFLSRLDYIVLSLLGILATISFVSLFHVQDLELTTDHYIKKQLIWYALSGGLLLLVTMIDLSVFKQLAVYIYIFSLLFLAGILVAPEDIAPIINGAKGWYRIGPFSIQPAEFMKIGLILVLSRTAARTETDSRPLSEIKFLLKMGIYLVPLIFLMQRFPDLGNLLVYLVIFLSVLLVANLRMSTLLIMISIPVFSLIALFFLYMYYPDFFFNQVLGVLPDYQANRFYGWLKPFEYPEEGYQLRQSLLSIGAGHLYGLSSLEYFPNVPYAYSDFIFAVIAGIYGFLGASLVIIVYFLLIYRITLIAVHYQDPFGSYVGAGVIGMLAFQVFQNVGMSVGIVPITGIVLPFISYGGSSLIASMIAVGLVINMKMRTKKYMFETNLSAK</sequence>
<feature type="transmembrane region" description="Helical" evidence="6">
    <location>
        <begin position="89"/>
        <end position="106"/>
    </location>
</feature>
<dbReference type="Pfam" id="PF01098">
    <property type="entry name" value="FTSW_RODA_SPOVE"/>
    <property type="match status" value="1"/>
</dbReference>
<keyword evidence="3" id="KW-0133">Cell shape</keyword>
<feature type="transmembrane region" description="Helical" evidence="6">
    <location>
        <begin position="206"/>
        <end position="227"/>
    </location>
</feature>
<evidence type="ECO:0000256" key="6">
    <source>
        <dbReference type="SAM" id="Phobius"/>
    </source>
</evidence>
<reference evidence="7 8" key="1">
    <citation type="submission" date="2019-03" db="EMBL/GenBank/DDBJ databases">
        <title>Genomic Encyclopedia of Type Strains, Phase IV (KMG-IV): sequencing the most valuable type-strain genomes for metagenomic binning, comparative biology and taxonomic classification.</title>
        <authorList>
            <person name="Goeker M."/>
        </authorList>
    </citation>
    <scope>NUCLEOTIDE SEQUENCE [LARGE SCALE GENOMIC DNA]</scope>
    <source>
        <strain evidence="7 8">DSM 25894</strain>
    </source>
</reference>